<protein>
    <recommendedName>
        <fullName evidence="6 7">Large ribosomal subunit protein uL18</fullName>
    </recommendedName>
</protein>
<evidence type="ECO:0000256" key="6">
    <source>
        <dbReference type="ARBA" id="ARBA00035197"/>
    </source>
</evidence>
<keyword evidence="4 7" id="KW-0689">Ribosomal protein</keyword>
<name>A0A7C1DGF8_UNCKA</name>
<dbReference type="Gene3D" id="3.30.420.100">
    <property type="match status" value="1"/>
</dbReference>
<keyword evidence="5 7" id="KW-0687">Ribonucleoprotein</keyword>
<accession>A0A7C1DGF8</accession>
<evidence type="ECO:0000256" key="1">
    <source>
        <dbReference type="ARBA" id="ARBA00007116"/>
    </source>
</evidence>
<dbReference type="Proteomes" id="UP000886066">
    <property type="component" value="Unassembled WGS sequence"/>
</dbReference>
<organism evidence="9">
    <name type="scientific">candidate division WWE3 bacterium</name>
    <dbReference type="NCBI Taxonomy" id="2053526"/>
    <lineage>
        <taxon>Bacteria</taxon>
        <taxon>Katanobacteria</taxon>
    </lineage>
</organism>
<dbReference type="InterPro" id="IPR005484">
    <property type="entry name" value="Ribosomal_uL18_bac/plant/anim"/>
</dbReference>
<dbReference type="InterPro" id="IPR057268">
    <property type="entry name" value="Ribosomal_L18"/>
</dbReference>
<keyword evidence="3 7" id="KW-0694">RNA-binding</keyword>
<feature type="region of interest" description="Disordered" evidence="8">
    <location>
        <begin position="1"/>
        <end position="21"/>
    </location>
</feature>
<dbReference type="EMBL" id="DSDM01000089">
    <property type="protein sequence ID" value="HDQ88804.1"/>
    <property type="molecule type" value="Genomic_DNA"/>
</dbReference>
<evidence type="ECO:0000313" key="9">
    <source>
        <dbReference type="EMBL" id="HDQ88804.1"/>
    </source>
</evidence>
<dbReference type="InterPro" id="IPR004389">
    <property type="entry name" value="Ribosomal_uL18_bac-type"/>
</dbReference>
<dbReference type="PANTHER" id="PTHR12899:SF3">
    <property type="entry name" value="LARGE RIBOSOMAL SUBUNIT PROTEIN UL18M"/>
    <property type="match status" value="1"/>
</dbReference>
<dbReference type="Pfam" id="PF00861">
    <property type="entry name" value="Ribosomal_L18p"/>
    <property type="match status" value="1"/>
</dbReference>
<comment type="function">
    <text evidence="7">This is one of the proteins that bind and probably mediate the attachment of the 5S RNA into the large ribosomal subunit, where it forms part of the central protuberance.</text>
</comment>
<evidence type="ECO:0000256" key="7">
    <source>
        <dbReference type="HAMAP-Rule" id="MF_01337"/>
    </source>
</evidence>
<dbReference type="NCBIfam" id="TIGR00060">
    <property type="entry name" value="L18_bact"/>
    <property type="match status" value="1"/>
</dbReference>
<comment type="similarity">
    <text evidence="1 7">Belongs to the universal ribosomal protein uL18 family.</text>
</comment>
<dbReference type="CDD" id="cd00432">
    <property type="entry name" value="Ribosomal_L18_L5e"/>
    <property type="match status" value="1"/>
</dbReference>
<dbReference type="GO" id="GO:0008097">
    <property type="term" value="F:5S rRNA binding"/>
    <property type="evidence" value="ECO:0007669"/>
    <property type="project" value="TreeGrafter"/>
</dbReference>
<comment type="subunit">
    <text evidence="7">Part of the 50S ribosomal subunit; part of the 5S rRNA/L5/L18/L25 subcomplex. Contacts the 5S and 23S rRNAs.</text>
</comment>
<dbReference type="FunFam" id="3.30.420.100:FF:000001">
    <property type="entry name" value="50S ribosomal protein L18"/>
    <property type="match status" value="1"/>
</dbReference>
<feature type="compositionally biased region" description="Basic residues" evidence="8">
    <location>
        <begin position="1"/>
        <end position="19"/>
    </location>
</feature>
<gene>
    <name evidence="7" type="primary">rplR</name>
    <name evidence="9" type="ORF">ENN92_01500</name>
</gene>
<sequence length="118" mass="13487">MLRTNKKATKQRRTKRTRSKIYGTPERPRLVVFRSNKYIYAQLVDDTKGMTLATIDSLVIDAHKKGTKVEASFELGKKMAEVAKNLGVDTVIFDKRCYRYHGRVKSFAEGAREGNLAF</sequence>
<keyword evidence="2 7" id="KW-0699">rRNA-binding</keyword>
<evidence type="ECO:0000256" key="2">
    <source>
        <dbReference type="ARBA" id="ARBA00022730"/>
    </source>
</evidence>
<comment type="caution">
    <text evidence="9">The sequence shown here is derived from an EMBL/GenBank/DDBJ whole genome shotgun (WGS) entry which is preliminary data.</text>
</comment>
<dbReference type="GO" id="GO:0022625">
    <property type="term" value="C:cytosolic large ribosomal subunit"/>
    <property type="evidence" value="ECO:0007669"/>
    <property type="project" value="TreeGrafter"/>
</dbReference>
<dbReference type="HAMAP" id="MF_01337_B">
    <property type="entry name" value="Ribosomal_uL18_B"/>
    <property type="match status" value="1"/>
</dbReference>
<dbReference type="PANTHER" id="PTHR12899">
    <property type="entry name" value="39S RIBOSOMAL PROTEIN L18, MITOCHONDRIAL"/>
    <property type="match status" value="1"/>
</dbReference>
<reference evidence="9" key="1">
    <citation type="journal article" date="2020" name="mSystems">
        <title>Genome- and Community-Level Interaction Insights into Carbon Utilization and Element Cycling Functions of Hydrothermarchaeota in Hydrothermal Sediment.</title>
        <authorList>
            <person name="Zhou Z."/>
            <person name="Liu Y."/>
            <person name="Xu W."/>
            <person name="Pan J."/>
            <person name="Luo Z.H."/>
            <person name="Li M."/>
        </authorList>
    </citation>
    <scope>NUCLEOTIDE SEQUENCE [LARGE SCALE GENOMIC DNA]</scope>
    <source>
        <strain evidence="9">SpSt-1219</strain>
    </source>
</reference>
<dbReference type="GO" id="GO:0003735">
    <property type="term" value="F:structural constituent of ribosome"/>
    <property type="evidence" value="ECO:0007669"/>
    <property type="project" value="InterPro"/>
</dbReference>
<evidence type="ECO:0000256" key="4">
    <source>
        <dbReference type="ARBA" id="ARBA00022980"/>
    </source>
</evidence>
<proteinExistence type="inferred from homology"/>
<evidence type="ECO:0000256" key="5">
    <source>
        <dbReference type="ARBA" id="ARBA00023274"/>
    </source>
</evidence>
<dbReference type="GO" id="GO:0006412">
    <property type="term" value="P:translation"/>
    <property type="evidence" value="ECO:0007669"/>
    <property type="project" value="UniProtKB-UniRule"/>
</dbReference>
<dbReference type="SUPFAM" id="SSF53137">
    <property type="entry name" value="Translational machinery components"/>
    <property type="match status" value="1"/>
</dbReference>
<evidence type="ECO:0000256" key="3">
    <source>
        <dbReference type="ARBA" id="ARBA00022884"/>
    </source>
</evidence>
<dbReference type="AlphaFoldDB" id="A0A7C1DGF8"/>
<evidence type="ECO:0000256" key="8">
    <source>
        <dbReference type="SAM" id="MobiDB-lite"/>
    </source>
</evidence>